<protein>
    <submittedName>
        <fullName evidence="2">Uncharacterized protein</fullName>
    </submittedName>
</protein>
<accession>A0ABT8G1H0</accession>
<evidence type="ECO:0000256" key="1">
    <source>
        <dbReference type="SAM" id="SignalP"/>
    </source>
</evidence>
<dbReference type="RefSeq" id="WP_301127242.1">
    <property type="nucleotide sequence ID" value="NZ_JAUHPV010000003.1"/>
</dbReference>
<dbReference type="EMBL" id="JAUHPV010000003">
    <property type="protein sequence ID" value="MDN4472564.1"/>
    <property type="molecule type" value="Genomic_DNA"/>
</dbReference>
<feature type="signal peptide" evidence="1">
    <location>
        <begin position="1"/>
        <end position="37"/>
    </location>
</feature>
<proteinExistence type="predicted"/>
<dbReference type="Proteomes" id="UP001172738">
    <property type="component" value="Unassembled WGS sequence"/>
</dbReference>
<reference evidence="2" key="1">
    <citation type="submission" date="2023-06" db="EMBL/GenBank/DDBJ databases">
        <title>SYSU T00b26.</title>
        <authorList>
            <person name="Gao L."/>
            <person name="Fang B.-Z."/>
            <person name="Li W.-J."/>
        </authorList>
    </citation>
    <scope>NUCLEOTIDE SEQUENCE</scope>
    <source>
        <strain evidence="2">SYSU T00b26</strain>
    </source>
</reference>
<comment type="caution">
    <text evidence="2">The sequence shown here is derived from an EMBL/GenBank/DDBJ whole genome shotgun (WGS) entry which is preliminary data.</text>
</comment>
<keyword evidence="1" id="KW-0732">Signal</keyword>
<evidence type="ECO:0000313" key="3">
    <source>
        <dbReference type="Proteomes" id="UP001172738"/>
    </source>
</evidence>
<feature type="chain" id="PRO_5047178005" evidence="1">
    <location>
        <begin position="38"/>
        <end position="206"/>
    </location>
</feature>
<keyword evidence="3" id="KW-1185">Reference proteome</keyword>
<organism evidence="2 3">
    <name type="scientific">Demequina zhanjiangensis</name>
    <dbReference type="NCBI Taxonomy" id="3051659"/>
    <lineage>
        <taxon>Bacteria</taxon>
        <taxon>Bacillati</taxon>
        <taxon>Actinomycetota</taxon>
        <taxon>Actinomycetes</taxon>
        <taxon>Micrococcales</taxon>
        <taxon>Demequinaceae</taxon>
        <taxon>Demequina</taxon>
    </lineage>
</organism>
<evidence type="ECO:0000313" key="2">
    <source>
        <dbReference type="EMBL" id="MDN4472564.1"/>
    </source>
</evidence>
<gene>
    <name evidence="2" type="ORF">QQX04_06115</name>
</gene>
<sequence>MIHSHMNGHGTRRGLRAAVVAAATALLLLGSAGAVSASPPQGYDLEDVGVGRFYGGWDYGVLLFTHDPVDEICMGAPEPIESAKMFTRADGSLDFMISALQVPIYLYHSNMDAFDFLDMNCAAILDGDPTTVPDDYFASGEANFKERVTIHPNGDEEHFNGVNGFATDMDGQSWKVRTWADFEIIDGDFIGHPSEFQGLIIHKIRR</sequence>
<name>A0ABT8G1H0_9MICO</name>